<organism evidence="3 4">
    <name type="scientific">Helobdella robusta</name>
    <name type="common">Californian leech</name>
    <dbReference type="NCBI Taxonomy" id="6412"/>
    <lineage>
        <taxon>Eukaryota</taxon>
        <taxon>Metazoa</taxon>
        <taxon>Spiralia</taxon>
        <taxon>Lophotrochozoa</taxon>
        <taxon>Annelida</taxon>
        <taxon>Clitellata</taxon>
        <taxon>Hirudinea</taxon>
        <taxon>Rhynchobdellida</taxon>
        <taxon>Glossiphoniidae</taxon>
        <taxon>Helobdella</taxon>
    </lineage>
</organism>
<evidence type="ECO:0000313" key="3">
    <source>
        <dbReference type="EnsemblMetazoa" id="HelroP167967"/>
    </source>
</evidence>
<feature type="coiled-coil region" evidence="1">
    <location>
        <begin position="84"/>
        <end position="111"/>
    </location>
</feature>
<keyword evidence="1" id="KW-0175">Coiled coil</keyword>
<dbReference type="Proteomes" id="UP000015101">
    <property type="component" value="Unassembled WGS sequence"/>
</dbReference>
<dbReference type="EnsemblMetazoa" id="HelroT167967">
    <property type="protein sequence ID" value="HelroP167967"/>
    <property type="gene ID" value="HelroG167967"/>
</dbReference>
<keyword evidence="4" id="KW-1185">Reference proteome</keyword>
<dbReference type="CTD" id="20202156"/>
<protein>
    <submittedName>
        <fullName evidence="2 3">Uncharacterized protein</fullName>
    </submittedName>
</protein>
<reference evidence="3" key="3">
    <citation type="submission" date="2015-06" db="UniProtKB">
        <authorList>
            <consortium name="EnsemblMetazoa"/>
        </authorList>
    </citation>
    <scope>IDENTIFICATION</scope>
</reference>
<dbReference type="GeneID" id="20202156"/>
<dbReference type="KEGG" id="hro:HELRODRAFT_167967"/>
<evidence type="ECO:0000256" key="1">
    <source>
        <dbReference type="SAM" id="Coils"/>
    </source>
</evidence>
<evidence type="ECO:0000313" key="2">
    <source>
        <dbReference type="EMBL" id="ESO10107.1"/>
    </source>
</evidence>
<dbReference type="RefSeq" id="XP_009011921.1">
    <property type="nucleotide sequence ID" value="XM_009013673.1"/>
</dbReference>
<sequence length="467" mass="53565">MIKCAPGFTGDLPKELLEAKLFSVRIPANVAASLGSVAFGRDSPPHKGLSPEIMIALNELKHYIKILKCSKSHKSSRIISDKMIEELKNKSLEYEKQLISTEQKCRELEHRIGDLNHMKPPNSATSQKRDVIYKDCGFNNISKTDLDNLKLTLAHNIAKKKILELEEKLKDDSNRDDTISNDIYLNKTIKSKKIKRKTTRKRNEIVDMMNNGNGYNDDVEYVSHSVVRDKPHDPNVKIKNSSNEYKLDFTEIPFIAGKALDEEFSSTVLVSQLTSEIMHLKLKRNKLVQLIWVASSSEASKKDAELQITHIEKEIDDKYNQILQIQTQTNDFNIKLKFLCLLLKEKTVFVKRENLFVARLNVHFNLDIYHASSFDRKFNANRRLSFTRWILVEPVLDAVQGSHKIPTKSATIRREPGSFKLEITDTIPVASNKADKFLHPNVARPKNTDLLKNLKCIQNSLRNNKYL</sequence>
<proteinExistence type="predicted"/>
<gene>
    <name evidence="3" type="primary">20202156</name>
    <name evidence="2" type="ORF">HELRODRAFT_167967</name>
</gene>
<dbReference type="EMBL" id="AMQM01002876">
    <property type="status" value="NOT_ANNOTATED_CDS"/>
    <property type="molecule type" value="Genomic_DNA"/>
</dbReference>
<dbReference type="InParanoid" id="T1F006"/>
<reference evidence="4" key="1">
    <citation type="submission" date="2012-12" db="EMBL/GenBank/DDBJ databases">
        <authorList>
            <person name="Hellsten U."/>
            <person name="Grimwood J."/>
            <person name="Chapman J.A."/>
            <person name="Shapiro H."/>
            <person name="Aerts A."/>
            <person name="Otillar R.P."/>
            <person name="Terry A.Y."/>
            <person name="Boore J.L."/>
            <person name="Simakov O."/>
            <person name="Marletaz F."/>
            <person name="Cho S.-J."/>
            <person name="Edsinger-Gonzales E."/>
            <person name="Havlak P."/>
            <person name="Kuo D.-H."/>
            <person name="Larsson T."/>
            <person name="Lv J."/>
            <person name="Arendt D."/>
            <person name="Savage R."/>
            <person name="Osoegawa K."/>
            <person name="de Jong P."/>
            <person name="Lindberg D.R."/>
            <person name="Seaver E.C."/>
            <person name="Weisblat D.A."/>
            <person name="Putnam N.H."/>
            <person name="Grigoriev I.V."/>
            <person name="Rokhsar D.S."/>
        </authorList>
    </citation>
    <scope>NUCLEOTIDE SEQUENCE</scope>
</reference>
<evidence type="ECO:0000313" key="4">
    <source>
        <dbReference type="Proteomes" id="UP000015101"/>
    </source>
</evidence>
<reference evidence="2 4" key="2">
    <citation type="journal article" date="2013" name="Nature">
        <title>Insights into bilaterian evolution from three spiralian genomes.</title>
        <authorList>
            <person name="Simakov O."/>
            <person name="Marletaz F."/>
            <person name="Cho S.J."/>
            <person name="Edsinger-Gonzales E."/>
            <person name="Havlak P."/>
            <person name="Hellsten U."/>
            <person name="Kuo D.H."/>
            <person name="Larsson T."/>
            <person name="Lv J."/>
            <person name="Arendt D."/>
            <person name="Savage R."/>
            <person name="Osoegawa K."/>
            <person name="de Jong P."/>
            <person name="Grimwood J."/>
            <person name="Chapman J.A."/>
            <person name="Shapiro H."/>
            <person name="Aerts A."/>
            <person name="Otillar R.P."/>
            <person name="Terry A.Y."/>
            <person name="Boore J.L."/>
            <person name="Grigoriev I.V."/>
            <person name="Lindberg D.R."/>
            <person name="Seaver E.C."/>
            <person name="Weisblat D.A."/>
            <person name="Putnam N.H."/>
            <person name="Rokhsar D.S."/>
        </authorList>
    </citation>
    <scope>NUCLEOTIDE SEQUENCE</scope>
</reference>
<dbReference type="HOGENOM" id="CLU_585640_0_0_1"/>
<name>T1F006_HELRO</name>
<accession>T1F006</accession>
<dbReference type="EMBL" id="KB095905">
    <property type="protein sequence ID" value="ESO10107.1"/>
    <property type="molecule type" value="Genomic_DNA"/>
</dbReference>
<dbReference type="AlphaFoldDB" id="T1F006"/>